<dbReference type="KEGG" id="zma:103626974"/>
<sequence length="214" mass="23430">MELPSVLLKHAAPGSPAFGPRLPPPTPVGQEPSCPLLLSLHLPAAPCRSPSMAPFFPVLELRPPQPWCSARRARPLFLCALLLLLELALRSSSSPWIPQPHPSARSLSVRGAQLRSRLLHCVAARLEFVLVAVDWEQTRSRPYTSHRRSWLPRASFPFPHPRRGPLLDSLELICAPLPWLLSSRTSSFGLESCCAAGISKSLASSPDLCLTVVH</sequence>
<reference evidence="1" key="2">
    <citation type="submission" date="2019-07" db="EMBL/GenBank/DDBJ databases">
        <authorList>
            <person name="Seetharam A."/>
            <person name="Woodhouse M."/>
            <person name="Cannon E."/>
        </authorList>
    </citation>
    <scope>NUCLEOTIDE SEQUENCE [LARGE SCALE GENOMIC DNA]</scope>
    <source>
        <strain evidence="1">cv. B73</strain>
    </source>
</reference>
<dbReference type="AlphaFoldDB" id="A0A804PHU6"/>
<proteinExistence type="predicted"/>
<gene>
    <name evidence="1" type="primary">LOC103626974</name>
</gene>
<reference evidence="1" key="3">
    <citation type="submission" date="2021-05" db="UniProtKB">
        <authorList>
            <consortium name="EnsemblPlants"/>
        </authorList>
    </citation>
    <scope>IDENTIFICATION</scope>
    <source>
        <strain evidence="1">cv. B73</strain>
    </source>
</reference>
<dbReference type="Gramene" id="Zm00001eb238110_T001">
    <property type="protein sequence ID" value="Zm00001eb238110_P001"/>
    <property type="gene ID" value="Zm00001eb238110"/>
</dbReference>
<evidence type="ECO:0000313" key="1">
    <source>
        <dbReference type="EnsemblPlants" id="Zm00001eb238110_P001"/>
    </source>
</evidence>
<protein>
    <submittedName>
        <fullName evidence="1">Uncharacterized protein</fullName>
    </submittedName>
</protein>
<reference evidence="2" key="1">
    <citation type="journal article" date="2009" name="Science">
        <title>The B73 maize genome: complexity, diversity, and dynamics.</title>
        <authorList>
            <person name="Schnable P.S."/>
            <person name="Ware D."/>
            <person name="Fulton R.S."/>
            <person name="Stein J.C."/>
            <person name="Wei F."/>
            <person name="Pasternak S."/>
            <person name="Liang C."/>
            <person name="Zhang J."/>
            <person name="Fulton L."/>
            <person name="Graves T.A."/>
            <person name="Minx P."/>
            <person name="Reily A.D."/>
            <person name="Courtney L."/>
            <person name="Kruchowski S.S."/>
            <person name="Tomlinson C."/>
            <person name="Strong C."/>
            <person name="Delehaunty K."/>
            <person name="Fronick C."/>
            <person name="Courtney B."/>
            <person name="Rock S.M."/>
            <person name="Belter E."/>
            <person name="Du F."/>
            <person name="Kim K."/>
            <person name="Abbott R.M."/>
            <person name="Cotton M."/>
            <person name="Levy A."/>
            <person name="Marchetto P."/>
            <person name="Ochoa K."/>
            <person name="Jackson S.M."/>
            <person name="Gillam B."/>
            <person name="Chen W."/>
            <person name="Yan L."/>
            <person name="Higginbotham J."/>
            <person name="Cardenas M."/>
            <person name="Waligorski J."/>
            <person name="Applebaum E."/>
            <person name="Phelps L."/>
            <person name="Falcone J."/>
            <person name="Kanchi K."/>
            <person name="Thane T."/>
            <person name="Scimone A."/>
            <person name="Thane N."/>
            <person name="Henke J."/>
            <person name="Wang T."/>
            <person name="Ruppert J."/>
            <person name="Shah N."/>
            <person name="Rotter K."/>
            <person name="Hodges J."/>
            <person name="Ingenthron E."/>
            <person name="Cordes M."/>
            <person name="Kohlberg S."/>
            <person name="Sgro J."/>
            <person name="Delgado B."/>
            <person name="Mead K."/>
            <person name="Chinwalla A."/>
            <person name="Leonard S."/>
            <person name="Crouse K."/>
            <person name="Collura K."/>
            <person name="Kudrna D."/>
            <person name="Currie J."/>
            <person name="He R."/>
            <person name="Angelova A."/>
            <person name="Rajasekar S."/>
            <person name="Mueller T."/>
            <person name="Lomeli R."/>
            <person name="Scara G."/>
            <person name="Ko A."/>
            <person name="Delaney K."/>
            <person name="Wissotski M."/>
            <person name="Lopez G."/>
            <person name="Campos D."/>
            <person name="Braidotti M."/>
            <person name="Ashley E."/>
            <person name="Golser W."/>
            <person name="Kim H."/>
            <person name="Lee S."/>
            <person name="Lin J."/>
            <person name="Dujmic Z."/>
            <person name="Kim W."/>
            <person name="Talag J."/>
            <person name="Zuccolo A."/>
            <person name="Fan C."/>
            <person name="Sebastian A."/>
            <person name="Kramer M."/>
            <person name="Spiegel L."/>
            <person name="Nascimento L."/>
            <person name="Zutavern T."/>
            <person name="Miller B."/>
            <person name="Ambroise C."/>
            <person name="Muller S."/>
            <person name="Spooner W."/>
            <person name="Narechania A."/>
            <person name="Ren L."/>
            <person name="Wei S."/>
            <person name="Kumari S."/>
            <person name="Faga B."/>
            <person name="Levy M.J."/>
            <person name="McMahan L."/>
            <person name="Van Buren P."/>
            <person name="Vaughn M.W."/>
            <person name="Ying K."/>
            <person name="Yeh C.-T."/>
            <person name="Emrich S.J."/>
            <person name="Jia Y."/>
            <person name="Kalyanaraman A."/>
            <person name="Hsia A.-P."/>
            <person name="Barbazuk W.B."/>
            <person name="Baucom R.S."/>
            <person name="Brutnell T.P."/>
            <person name="Carpita N.C."/>
            <person name="Chaparro C."/>
            <person name="Chia J.-M."/>
            <person name="Deragon J.-M."/>
            <person name="Estill J.C."/>
            <person name="Fu Y."/>
            <person name="Jeddeloh J.A."/>
            <person name="Han Y."/>
            <person name="Lee H."/>
            <person name="Li P."/>
            <person name="Lisch D.R."/>
            <person name="Liu S."/>
            <person name="Liu Z."/>
            <person name="Nagel D.H."/>
            <person name="McCann M.C."/>
            <person name="SanMiguel P."/>
            <person name="Myers A.M."/>
            <person name="Nettleton D."/>
            <person name="Nguyen J."/>
            <person name="Penning B.W."/>
            <person name="Ponnala L."/>
            <person name="Schneider K.L."/>
            <person name="Schwartz D.C."/>
            <person name="Sharma A."/>
            <person name="Soderlund C."/>
            <person name="Springer N.M."/>
            <person name="Sun Q."/>
            <person name="Wang H."/>
            <person name="Waterman M."/>
            <person name="Westerman R."/>
            <person name="Wolfgruber T.K."/>
            <person name="Yang L."/>
            <person name="Yu Y."/>
            <person name="Zhang L."/>
            <person name="Zhou S."/>
            <person name="Zhu Q."/>
            <person name="Bennetzen J.L."/>
            <person name="Dawe R.K."/>
            <person name="Jiang J."/>
            <person name="Jiang N."/>
            <person name="Presting G.G."/>
            <person name="Wessler S.R."/>
            <person name="Aluru S."/>
            <person name="Martienssen R.A."/>
            <person name="Clifton S.W."/>
            <person name="McCombie W.R."/>
            <person name="Wing R.A."/>
            <person name="Wilson R.K."/>
        </authorList>
    </citation>
    <scope>NUCLEOTIDE SEQUENCE [LARGE SCALE GENOMIC DNA]</scope>
    <source>
        <strain evidence="2">cv. B73</strain>
    </source>
</reference>
<evidence type="ECO:0000313" key="2">
    <source>
        <dbReference type="Proteomes" id="UP000007305"/>
    </source>
</evidence>
<accession>A0A804PHU6</accession>
<dbReference type="InParanoid" id="A0A804PHU6"/>
<dbReference type="RefSeq" id="XP_008645557.1">
    <property type="nucleotide sequence ID" value="XM_008647335.3"/>
</dbReference>
<keyword evidence="2" id="KW-1185">Reference proteome</keyword>
<organism evidence="1 2">
    <name type="scientific">Zea mays</name>
    <name type="common">Maize</name>
    <dbReference type="NCBI Taxonomy" id="4577"/>
    <lineage>
        <taxon>Eukaryota</taxon>
        <taxon>Viridiplantae</taxon>
        <taxon>Streptophyta</taxon>
        <taxon>Embryophyta</taxon>
        <taxon>Tracheophyta</taxon>
        <taxon>Spermatophyta</taxon>
        <taxon>Magnoliopsida</taxon>
        <taxon>Liliopsida</taxon>
        <taxon>Poales</taxon>
        <taxon>Poaceae</taxon>
        <taxon>PACMAD clade</taxon>
        <taxon>Panicoideae</taxon>
        <taxon>Andropogonodae</taxon>
        <taxon>Andropogoneae</taxon>
        <taxon>Tripsacinae</taxon>
        <taxon>Zea</taxon>
    </lineage>
</organism>
<name>A0A804PHU6_MAIZE</name>
<dbReference type="Proteomes" id="UP000007305">
    <property type="component" value="Chromosome 5"/>
</dbReference>
<dbReference type="GeneID" id="103626974"/>
<dbReference type="EnsemblPlants" id="Zm00001eb238110_T001">
    <property type="protein sequence ID" value="Zm00001eb238110_P001"/>
    <property type="gene ID" value="Zm00001eb238110"/>
</dbReference>